<gene>
    <name evidence="2" type="ORF">A2482_00935</name>
</gene>
<name>A0A1F5T898_9BACT</name>
<sequence length="190" mass="20779">MTVRTKATIIIVAGVVVIAVIIGGFIWLNRADQPLAEMAPAPKAELDDTTAEVVKIAPPTVAEKQAASIGAVAKTFVERFGSYSNQSGYSSLAELEALSTESFAAWLQSNYVPELKKEHDPAGYYYEISTEAPMIASVEQSAAAAKFIVTTQRIEKTDNGEKTFQQDIVLDMKKIGDEWRVDGAYWQNKK</sequence>
<keyword evidence="1" id="KW-0812">Transmembrane</keyword>
<comment type="caution">
    <text evidence="2">The sequence shown here is derived from an EMBL/GenBank/DDBJ whole genome shotgun (WGS) entry which is preliminary data.</text>
</comment>
<dbReference type="AlphaFoldDB" id="A0A1F5T898"/>
<organism evidence="2 3">
    <name type="scientific">Candidatus Falkowbacteria bacterium RIFOXYC2_FULL_48_21</name>
    <dbReference type="NCBI Taxonomy" id="1798005"/>
    <lineage>
        <taxon>Bacteria</taxon>
        <taxon>Candidatus Falkowiibacteriota</taxon>
    </lineage>
</organism>
<dbReference type="EMBL" id="MFGM01000070">
    <property type="protein sequence ID" value="OGF34651.1"/>
    <property type="molecule type" value="Genomic_DNA"/>
</dbReference>
<evidence type="ECO:0000313" key="2">
    <source>
        <dbReference type="EMBL" id="OGF34651.1"/>
    </source>
</evidence>
<evidence type="ECO:0008006" key="4">
    <source>
        <dbReference type="Google" id="ProtNLM"/>
    </source>
</evidence>
<evidence type="ECO:0000313" key="3">
    <source>
        <dbReference type="Proteomes" id="UP000178656"/>
    </source>
</evidence>
<accession>A0A1F5T898</accession>
<keyword evidence="1" id="KW-1133">Transmembrane helix</keyword>
<reference evidence="2 3" key="1">
    <citation type="journal article" date="2016" name="Nat. Commun.">
        <title>Thousands of microbial genomes shed light on interconnected biogeochemical processes in an aquifer system.</title>
        <authorList>
            <person name="Anantharaman K."/>
            <person name="Brown C.T."/>
            <person name="Hug L.A."/>
            <person name="Sharon I."/>
            <person name="Castelle C.J."/>
            <person name="Probst A.J."/>
            <person name="Thomas B.C."/>
            <person name="Singh A."/>
            <person name="Wilkins M.J."/>
            <person name="Karaoz U."/>
            <person name="Brodie E.L."/>
            <person name="Williams K.H."/>
            <person name="Hubbard S.S."/>
            <person name="Banfield J.F."/>
        </authorList>
    </citation>
    <scope>NUCLEOTIDE SEQUENCE [LARGE SCALE GENOMIC DNA]</scope>
</reference>
<proteinExistence type="predicted"/>
<keyword evidence="1" id="KW-0472">Membrane</keyword>
<dbReference type="Proteomes" id="UP000178656">
    <property type="component" value="Unassembled WGS sequence"/>
</dbReference>
<protein>
    <recommendedName>
        <fullName evidence="4">DUF3828 domain-containing protein</fullName>
    </recommendedName>
</protein>
<evidence type="ECO:0000256" key="1">
    <source>
        <dbReference type="SAM" id="Phobius"/>
    </source>
</evidence>
<feature type="transmembrane region" description="Helical" evidence="1">
    <location>
        <begin position="7"/>
        <end position="28"/>
    </location>
</feature>